<sequence>MVYTYSSNTGAIVFIIGGESYTKYQNVTVFAQHSTQCKSIMYESTDIFNADYFLYQLARLN</sequence>
<accession>A0A9W8CPE8</accession>
<dbReference type="AlphaFoldDB" id="A0A9W8CPE8"/>
<gene>
    <name evidence="1" type="ORF">LPJ53_004820</name>
</gene>
<proteinExistence type="predicted"/>
<dbReference type="Proteomes" id="UP001149813">
    <property type="component" value="Unassembled WGS sequence"/>
</dbReference>
<dbReference type="InterPro" id="IPR027482">
    <property type="entry name" value="Sec1-like_dom2"/>
</dbReference>
<keyword evidence="2" id="KW-1185">Reference proteome</keyword>
<reference evidence="1" key="1">
    <citation type="submission" date="2022-07" db="EMBL/GenBank/DDBJ databases">
        <title>Phylogenomic reconstructions and comparative analyses of Kickxellomycotina fungi.</title>
        <authorList>
            <person name="Reynolds N.K."/>
            <person name="Stajich J.E."/>
            <person name="Barry K."/>
            <person name="Grigoriev I.V."/>
            <person name="Crous P."/>
            <person name="Smith M.E."/>
        </authorList>
    </citation>
    <scope>NUCLEOTIDE SEQUENCE</scope>
    <source>
        <strain evidence="1">NBRC 32514</strain>
    </source>
</reference>
<organism evidence="1 2">
    <name type="scientific">Coemansia erecta</name>
    <dbReference type="NCBI Taxonomy" id="147472"/>
    <lineage>
        <taxon>Eukaryota</taxon>
        <taxon>Fungi</taxon>
        <taxon>Fungi incertae sedis</taxon>
        <taxon>Zoopagomycota</taxon>
        <taxon>Kickxellomycotina</taxon>
        <taxon>Kickxellomycetes</taxon>
        <taxon>Kickxellales</taxon>
        <taxon>Kickxellaceae</taxon>
        <taxon>Coemansia</taxon>
    </lineage>
</organism>
<dbReference type="InterPro" id="IPR036045">
    <property type="entry name" value="Sec1-like_sf"/>
</dbReference>
<comment type="caution">
    <text evidence="1">The sequence shown here is derived from an EMBL/GenBank/DDBJ whole genome shotgun (WGS) entry which is preliminary data.</text>
</comment>
<evidence type="ECO:0000313" key="2">
    <source>
        <dbReference type="Proteomes" id="UP001149813"/>
    </source>
</evidence>
<name>A0A9W8CPE8_9FUNG</name>
<dbReference type="SUPFAM" id="SSF56815">
    <property type="entry name" value="Sec1/munc18-like (SM) proteins"/>
    <property type="match status" value="1"/>
</dbReference>
<protein>
    <submittedName>
        <fullName evidence="1">Uncharacterized protein</fullName>
    </submittedName>
</protein>
<dbReference type="Gene3D" id="3.40.50.1910">
    <property type="match status" value="1"/>
</dbReference>
<dbReference type="EMBL" id="JANBOJ010000246">
    <property type="protein sequence ID" value="KAJ1720564.1"/>
    <property type="molecule type" value="Genomic_DNA"/>
</dbReference>
<evidence type="ECO:0000313" key="1">
    <source>
        <dbReference type="EMBL" id="KAJ1720564.1"/>
    </source>
</evidence>